<comment type="function">
    <text evidence="9">Catalyzes the transfer of a geranylgeranyl moiety from geranylgeranyl diphosphate to both cysteines of proteins with the C-terminal sequence -XXCC, -XCXC and -CCXX.</text>
</comment>
<dbReference type="GO" id="GO:0072657">
    <property type="term" value="P:protein localization to membrane"/>
    <property type="evidence" value="ECO:0007669"/>
    <property type="project" value="UniProtKB-ARBA"/>
</dbReference>
<keyword evidence="4 9" id="KW-0808">Transferase</keyword>
<gene>
    <name evidence="11" type="ORF">KFE25_010830</name>
</gene>
<evidence type="ECO:0000313" key="11">
    <source>
        <dbReference type="EMBL" id="KAG8460775.1"/>
    </source>
</evidence>
<dbReference type="GO" id="GO:0046872">
    <property type="term" value="F:metal ion binding"/>
    <property type="evidence" value="ECO:0007669"/>
    <property type="project" value="UniProtKB-KW"/>
</dbReference>
<protein>
    <recommendedName>
        <fullName evidence="9">Geranylgeranyl transferase type-2 subunit beta</fullName>
        <ecNumber evidence="9">2.5.1.60</ecNumber>
    </recommendedName>
</protein>
<organism evidence="11 12">
    <name type="scientific">Diacronema lutheri</name>
    <name type="common">Unicellular marine alga</name>
    <name type="synonym">Monochrysis lutheri</name>
    <dbReference type="NCBI Taxonomy" id="2081491"/>
    <lineage>
        <taxon>Eukaryota</taxon>
        <taxon>Haptista</taxon>
        <taxon>Haptophyta</taxon>
        <taxon>Pavlovophyceae</taxon>
        <taxon>Pavlovales</taxon>
        <taxon>Pavlovaceae</taxon>
        <taxon>Diacronema</taxon>
    </lineage>
</organism>
<evidence type="ECO:0000259" key="10">
    <source>
        <dbReference type="Pfam" id="PF00432"/>
    </source>
</evidence>
<dbReference type="Pfam" id="PF00432">
    <property type="entry name" value="Prenyltrans"/>
    <property type="match status" value="1"/>
</dbReference>
<comment type="subunit">
    <text evidence="2">Heterodimer of an alpha and a beta subunit.</text>
</comment>
<evidence type="ECO:0000256" key="1">
    <source>
        <dbReference type="ARBA" id="ARBA00010497"/>
    </source>
</evidence>
<keyword evidence="3 9" id="KW-0637">Prenyltransferase</keyword>
<dbReference type="PANTHER" id="PTHR11774">
    <property type="entry name" value="GERANYLGERANYL TRANSFERASE TYPE BETA SUBUNIT"/>
    <property type="match status" value="1"/>
</dbReference>
<reference evidence="11" key="1">
    <citation type="submission" date="2021-05" db="EMBL/GenBank/DDBJ databases">
        <title>The genome of the haptophyte Pavlova lutheri (Diacronema luteri, Pavlovales) - a model for lipid biosynthesis in eukaryotic algae.</title>
        <authorList>
            <person name="Hulatt C.J."/>
            <person name="Posewitz M.C."/>
        </authorList>
    </citation>
    <scope>NUCLEOTIDE SEQUENCE</scope>
    <source>
        <strain evidence="11">NIVA-4/92</strain>
    </source>
</reference>
<comment type="similarity">
    <text evidence="1 9">Belongs to the protein prenyltransferase subunit beta family.</text>
</comment>
<accession>A0A8J6C8N1</accession>
<dbReference type="AlphaFoldDB" id="A0A8J6C8N1"/>
<proteinExistence type="inferred from homology"/>
<evidence type="ECO:0000256" key="2">
    <source>
        <dbReference type="ARBA" id="ARBA00011355"/>
    </source>
</evidence>
<dbReference type="PANTHER" id="PTHR11774:SF11">
    <property type="entry name" value="GERANYLGERANYL TRANSFERASE TYPE-2 SUBUNIT BETA"/>
    <property type="match status" value="1"/>
</dbReference>
<evidence type="ECO:0000256" key="7">
    <source>
        <dbReference type="ARBA" id="ARBA00022833"/>
    </source>
</evidence>
<dbReference type="FunFam" id="1.50.10.20:FF:000012">
    <property type="entry name" value="Geranylgeranyl transferase type-2 subunit beta"/>
    <property type="match status" value="1"/>
</dbReference>
<keyword evidence="7 9" id="KW-0862">Zinc</keyword>
<evidence type="ECO:0000256" key="6">
    <source>
        <dbReference type="ARBA" id="ARBA00022737"/>
    </source>
</evidence>
<sequence length="329" mass="35357">MAEVALLTAKHAAYVKRVSEDSESYEYAVSEHLRMSGVYWGLSAMYLLGALDAMDADMIARFVVSCQHECGGFGGNVDHDPHLLYTLSAVQVMLLLGRLEQIDAQRAVAYIAALQRDDGSFAGDEWGEVDSRFSYCALNALSLLGRLDAVDVGRAANFVASCQNFDGGYGATPGGESHAGQIFCCVGALTIASAAHRIDRDLLCSWLCERQLPSGGLNGRPEKLADVCYSWWVLSSLSALDRLSWIDGSALMGFIFRCQDAEGGGIADKPEDVPDVFHTFFGVAGCSLLGYDGLKRIDPVHAMPVEVMERLPHAAPWGHAAALRPSGSA</sequence>
<dbReference type="OMA" id="VKRCQCP"/>
<dbReference type="SUPFAM" id="SSF48239">
    <property type="entry name" value="Terpenoid cyclases/Protein prenyltransferases"/>
    <property type="match status" value="1"/>
</dbReference>
<evidence type="ECO:0000256" key="4">
    <source>
        <dbReference type="ARBA" id="ARBA00022679"/>
    </source>
</evidence>
<dbReference type="InterPro" id="IPR045089">
    <property type="entry name" value="PGGT1B-like"/>
</dbReference>
<dbReference type="InterPro" id="IPR001330">
    <property type="entry name" value="Prenyltrans"/>
</dbReference>
<comment type="catalytic activity">
    <reaction evidence="8 9">
        <text>geranylgeranyl diphosphate + L-cysteinyl-[protein] = S-geranylgeranyl-L-cysteinyl-[protein] + diphosphate</text>
        <dbReference type="Rhea" id="RHEA:21240"/>
        <dbReference type="Rhea" id="RHEA-COMP:10131"/>
        <dbReference type="Rhea" id="RHEA-COMP:11537"/>
        <dbReference type="ChEBI" id="CHEBI:29950"/>
        <dbReference type="ChEBI" id="CHEBI:33019"/>
        <dbReference type="ChEBI" id="CHEBI:57533"/>
        <dbReference type="ChEBI" id="CHEBI:86021"/>
        <dbReference type="EC" id="2.5.1.60"/>
    </reaction>
</comment>
<evidence type="ECO:0000256" key="8">
    <source>
        <dbReference type="ARBA" id="ARBA00047658"/>
    </source>
</evidence>
<evidence type="ECO:0000256" key="5">
    <source>
        <dbReference type="ARBA" id="ARBA00022723"/>
    </source>
</evidence>
<dbReference type="OrthoDB" id="5428259at2759"/>
<comment type="caution">
    <text evidence="11">The sequence shown here is derived from an EMBL/GenBank/DDBJ whole genome shotgun (WGS) entry which is preliminary data.</text>
</comment>
<keyword evidence="6" id="KW-0677">Repeat</keyword>
<evidence type="ECO:0000256" key="3">
    <source>
        <dbReference type="ARBA" id="ARBA00022602"/>
    </source>
</evidence>
<dbReference type="GO" id="GO:0005968">
    <property type="term" value="C:Rab-protein geranylgeranyltransferase complex"/>
    <property type="evidence" value="ECO:0007669"/>
    <property type="project" value="UniProtKB-UniRule"/>
</dbReference>
<dbReference type="InterPro" id="IPR008930">
    <property type="entry name" value="Terpenoid_cyclase/PrenylTrfase"/>
</dbReference>
<evidence type="ECO:0000313" key="12">
    <source>
        <dbReference type="Proteomes" id="UP000751190"/>
    </source>
</evidence>
<keyword evidence="5 9" id="KW-0479">Metal-binding</keyword>
<comment type="cofactor">
    <cofactor evidence="9">
        <name>Zn(2+)</name>
        <dbReference type="ChEBI" id="CHEBI:29105"/>
    </cofactor>
    <text evidence="9">Binds 1 zinc ion per subunit.</text>
</comment>
<dbReference type="Gene3D" id="1.50.10.20">
    <property type="match status" value="1"/>
</dbReference>
<name>A0A8J6C8N1_DIALT</name>
<dbReference type="GO" id="GO:0004663">
    <property type="term" value="F:Rab geranylgeranyltransferase activity"/>
    <property type="evidence" value="ECO:0007669"/>
    <property type="project" value="UniProtKB-UniRule"/>
</dbReference>
<dbReference type="Proteomes" id="UP000751190">
    <property type="component" value="Unassembled WGS sequence"/>
</dbReference>
<dbReference type="EMBL" id="JAGTXO010000030">
    <property type="protein sequence ID" value="KAG8460775.1"/>
    <property type="molecule type" value="Genomic_DNA"/>
</dbReference>
<feature type="domain" description="Prenyltransferase alpha-alpha toroid" evidence="10">
    <location>
        <begin position="6"/>
        <end position="302"/>
    </location>
</feature>
<dbReference type="EC" id="2.5.1.60" evidence="9"/>
<dbReference type="InterPro" id="IPR026873">
    <property type="entry name" value="Ptb1"/>
</dbReference>
<evidence type="ECO:0000256" key="9">
    <source>
        <dbReference type="RuleBase" id="RU365076"/>
    </source>
</evidence>
<dbReference type="CDD" id="cd02894">
    <property type="entry name" value="GGTase-II"/>
    <property type="match status" value="1"/>
</dbReference>
<keyword evidence="12" id="KW-1185">Reference proteome</keyword>